<protein>
    <recommendedName>
        <fullName evidence="3">Reverse transcriptase zinc-binding domain-containing protein</fullName>
    </recommendedName>
</protein>
<evidence type="ECO:0008006" key="3">
    <source>
        <dbReference type="Google" id="ProtNLM"/>
    </source>
</evidence>
<evidence type="ECO:0000313" key="1">
    <source>
        <dbReference type="EMBL" id="KAF8673824.1"/>
    </source>
</evidence>
<dbReference type="Proteomes" id="UP000636709">
    <property type="component" value="Unassembled WGS sequence"/>
</dbReference>
<gene>
    <name evidence="1" type="ORF">HU200_048583</name>
</gene>
<name>A0A835E9E2_9POAL</name>
<dbReference type="OrthoDB" id="990022at2759"/>
<keyword evidence="2" id="KW-1185">Reference proteome</keyword>
<organism evidence="1 2">
    <name type="scientific">Digitaria exilis</name>
    <dbReference type="NCBI Taxonomy" id="1010633"/>
    <lineage>
        <taxon>Eukaryota</taxon>
        <taxon>Viridiplantae</taxon>
        <taxon>Streptophyta</taxon>
        <taxon>Embryophyta</taxon>
        <taxon>Tracheophyta</taxon>
        <taxon>Spermatophyta</taxon>
        <taxon>Magnoliopsida</taxon>
        <taxon>Liliopsida</taxon>
        <taxon>Poales</taxon>
        <taxon>Poaceae</taxon>
        <taxon>PACMAD clade</taxon>
        <taxon>Panicoideae</taxon>
        <taxon>Panicodae</taxon>
        <taxon>Paniceae</taxon>
        <taxon>Anthephorinae</taxon>
        <taxon>Digitaria</taxon>
    </lineage>
</organism>
<evidence type="ECO:0000313" key="2">
    <source>
        <dbReference type="Proteomes" id="UP000636709"/>
    </source>
</evidence>
<reference evidence="1" key="1">
    <citation type="submission" date="2020-07" db="EMBL/GenBank/DDBJ databases">
        <title>Genome sequence and genetic diversity analysis of an under-domesticated orphan crop, white fonio (Digitaria exilis).</title>
        <authorList>
            <person name="Bennetzen J.L."/>
            <person name="Chen S."/>
            <person name="Ma X."/>
            <person name="Wang X."/>
            <person name="Yssel A.E.J."/>
            <person name="Chaluvadi S.R."/>
            <person name="Johnson M."/>
            <person name="Gangashetty P."/>
            <person name="Hamidou F."/>
            <person name="Sanogo M.D."/>
            <person name="Zwaenepoel A."/>
            <person name="Wallace J."/>
            <person name="Van De Peer Y."/>
            <person name="Van Deynze A."/>
        </authorList>
    </citation>
    <scope>NUCLEOTIDE SEQUENCE</scope>
    <source>
        <tissue evidence="1">Leaves</tissue>
    </source>
</reference>
<sequence length="130" mass="15500">MFHRNIKPLGESFCEHCTRVMETDFHIFTECPRATAVWSLITITPRPVNCRFPWLIGQHLPLPQDTHLDVILLILWHVWKARNAAIFDHELIPPRLVLKKVLDDMISWTPRYKKLHQQWHAWKTFINSVT</sequence>
<dbReference type="AlphaFoldDB" id="A0A835E9E2"/>
<comment type="caution">
    <text evidence="1">The sequence shown here is derived from an EMBL/GenBank/DDBJ whole genome shotgun (WGS) entry which is preliminary data.</text>
</comment>
<proteinExistence type="predicted"/>
<accession>A0A835E9E2</accession>
<dbReference type="EMBL" id="JACEFO010002202">
    <property type="protein sequence ID" value="KAF8673824.1"/>
    <property type="molecule type" value="Genomic_DNA"/>
</dbReference>